<dbReference type="Proteomes" id="UP000030746">
    <property type="component" value="Unassembled WGS sequence"/>
</dbReference>
<dbReference type="STRING" id="225164.V4AE11"/>
<feature type="compositionally biased region" description="Polar residues" evidence="1">
    <location>
        <begin position="266"/>
        <end position="285"/>
    </location>
</feature>
<dbReference type="GeneID" id="20242043"/>
<feature type="compositionally biased region" description="Basic and acidic residues" evidence="1">
    <location>
        <begin position="101"/>
        <end position="110"/>
    </location>
</feature>
<feature type="compositionally biased region" description="Basic and acidic residues" evidence="1">
    <location>
        <begin position="1101"/>
        <end position="1110"/>
    </location>
</feature>
<protein>
    <recommendedName>
        <fullName evidence="2">Cordon-bleu ubiquitin-like domain-containing protein</fullName>
    </recommendedName>
</protein>
<feature type="compositionally biased region" description="Pro residues" evidence="1">
    <location>
        <begin position="1069"/>
        <end position="1084"/>
    </location>
</feature>
<keyword evidence="4" id="KW-1185">Reference proteome</keyword>
<feature type="compositionally biased region" description="Polar residues" evidence="1">
    <location>
        <begin position="652"/>
        <end position="662"/>
    </location>
</feature>
<dbReference type="OMA" id="INMITHT"/>
<feature type="compositionally biased region" description="Polar residues" evidence="1">
    <location>
        <begin position="151"/>
        <end position="161"/>
    </location>
</feature>
<evidence type="ECO:0000256" key="1">
    <source>
        <dbReference type="SAM" id="MobiDB-lite"/>
    </source>
</evidence>
<organism evidence="3 4">
    <name type="scientific">Lottia gigantea</name>
    <name type="common">Giant owl limpet</name>
    <dbReference type="NCBI Taxonomy" id="225164"/>
    <lineage>
        <taxon>Eukaryota</taxon>
        <taxon>Metazoa</taxon>
        <taxon>Spiralia</taxon>
        <taxon>Lophotrochozoa</taxon>
        <taxon>Mollusca</taxon>
        <taxon>Gastropoda</taxon>
        <taxon>Patellogastropoda</taxon>
        <taxon>Lottioidea</taxon>
        <taxon>Lottiidae</taxon>
        <taxon>Lottia</taxon>
    </lineage>
</organism>
<evidence type="ECO:0000313" key="3">
    <source>
        <dbReference type="EMBL" id="ESP02259.1"/>
    </source>
</evidence>
<feature type="compositionally biased region" description="Polar residues" evidence="1">
    <location>
        <begin position="613"/>
        <end position="625"/>
    </location>
</feature>
<dbReference type="EMBL" id="KB200314">
    <property type="protein sequence ID" value="ESP02259.1"/>
    <property type="molecule type" value="Genomic_DNA"/>
</dbReference>
<dbReference type="OrthoDB" id="8882621at2759"/>
<feature type="compositionally biased region" description="Low complexity" evidence="1">
    <location>
        <begin position="971"/>
        <end position="990"/>
    </location>
</feature>
<feature type="region of interest" description="Disordered" evidence="1">
    <location>
        <begin position="936"/>
        <end position="996"/>
    </location>
</feature>
<reference evidence="3 4" key="1">
    <citation type="journal article" date="2013" name="Nature">
        <title>Insights into bilaterian evolution from three spiralian genomes.</title>
        <authorList>
            <person name="Simakov O."/>
            <person name="Marletaz F."/>
            <person name="Cho S.J."/>
            <person name="Edsinger-Gonzales E."/>
            <person name="Havlak P."/>
            <person name="Hellsten U."/>
            <person name="Kuo D.H."/>
            <person name="Larsson T."/>
            <person name="Lv J."/>
            <person name="Arendt D."/>
            <person name="Savage R."/>
            <person name="Osoegawa K."/>
            <person name="de Jong P."/>
            <person name="Grimwood J."/>
            <person name="Chapman J.A."/>
            <person name="Shapiro H."/>
            <person name="Aerts A."/>
            <person name="Otillar R.P."/>
            <person name="Terry A.Y."/>
            <person name="Boore J.L."/>
            <person name="Grigoriev I.V."/>
            <person name="Lindberg D.R."/>
            <person name="Seaver E.C."/>
            <person name="Weisblat D.A."/>
            <person name="Putnam N.H."/>
            <person name="Rokhsar D.S."/>
        </authorList>
    </citation>
    <scope>NUCLEOTIDE SEQUENCE [LARGE SCALE GENOMIC DNA]</scope>
</reference>
<dbReference type="PANTHER" id="PTHR21557:SF2">
    <property type="entry name" value="CORDON-BLEU PROTEIN-LIKE 1"/>
    <property type="match status" value="1"/>
</dbReference>
<feature type="domain" description="Cordon-bleu ubiquitin-like" evidence="2">
    <location>
        <begin position="11"/>
        <end position="83"/>
    </location>
</feature>
<dbReference type="Gene3D" id="3.10.20.90">
    <property type="entry name" value="Phosphatidylinositol 3-kinase Catalytic Subunit, Chain A, domain 1"/>
    <property type="match status" value="1"/>
</dbReference>
<dbReference type="InterPro" id="IPR039895">
    <property type="entry name" value="COBL-like"/>
</dbReference>
<feature type="compositionally biased region" description="Pro residues" evidence="1">
    <location>
        <begin position="225"/>
        <end position="237"/>
    </location>
</feature>
<feature type="region of interest" description="Disordered" evidence="1">
    <location>
        <begin position="1062"/>
        <end position="1110"/>
    </location>
</feature>
<feature type="compositionally biased region" description="Polar residues" evidence="1">
    <location>
        <begin position="425"/>
        <end position="441"/>
    </location>
</feature>
<accession>V4AE11</accession>
<dbReference type="HOGENOM" id="CLU_278279_0_0_1"/>
<evidence type="ECO:0000259" key="2">
    <source>
        <dbReference type="Pfam" id="PF09469"/>
    </source>
</evidence>
<dbReference type="KEGG" id="lgi:LOTGIDRAFT_172258"/>
<feature type="region of interest" description="Disordered" evidence="1">
    <location>
        <begin position="148"/>
        <end position="441"/>
    </location>
</feature>
<feature type="compositionally biased region" description="Polar residues" evidence="1">
    <location>
        <begin position="722"/>
        <end position="736"/>
    </location>
</feature>
<name>V4AE11_LOTGI</name>
<feature type="region of interest" description="Disordered" evidence="1">
    <location>
        <begin position="830"/>
        <end position="904"/>
    </location>
</feature>
<dbReference type="InterPro" id="IPR019025">
    <property type="entry name" value="Cordon-bleu_ubiquitin_domain"/>
</dbReference>
<proteinExistence type="predicted"/>
<feature type="compositionally biased region" description="Polar residues" evidence="1">
    <location>
        <begin position="306"/>
        <end position="352"/>
    </location>
</feature>
<feature type="region of interest" description="Disordered" evidence="1">
    <location>
        <begin position="586"/>
        <end position="740"/>
    </location>
</feature>
<feature type="compositionally biased region" description="Polar residues" evidence="1">
    <location>
        <begin position="830"/>
        <end position="865"/>
    </location>
</feature>
<feature type="compositionally biased region" description="Basic and acidic residues" evidence="1">
    <location>
        <begin position="244"/>
        <end position="264"/>
    </location>
</feature>
<feature type="region of interest" description="Disordered" evidence="1">
    <location>
        <begin position="550"/>
        <end position="573"/>
    </location>
</feature>
<feature type="compositionally biased region" description="Polar residues" evidence="1">
    <location>
        <begin position="936"/>
        <end position="966"/>
    </location>
</feature>
<feature type="compositionally biased region" description="Basic and acidic residues" evidence="1">
    <location>
        <begin position="866"/>
        <end position="884"/>
    </location>
</feature>
<feature type="region of interest" description="Disordered" evidence="1">
    <location>
        <begin position="99"/>
        <end position="121"/>
    </location>
</feature>
<feature type="compositionally biased region" description="Polar residues" evidence="1">
    <location>
        <begin position="586"/>
        <end position="606"/>
    </location>
</feature>
<dbReference type="GO" id="GO:0003785">
    <property type="term" value="F:actin monomer binding"/>
    <property type="evidence" value="ECO:0007669"/>
    <property type="project" value="InterPro"/>
</dbReference>
<evidence type="ECO:0000313" key="4">
    <source>
        <dbReference type="Proteomes" id="UP000030746"/>
    </source>
</evidence>
<dbReference type="Pfam" id="PF09469">
    <property type="entry name" value="Cobl"/>
    <property type="match status" value="1"/>
</dbReference>
<feature type="compositionally biased region" description="Polar residues" evidence="1">
    <location>
        <begin position="553"/>
        <end position="571"/>
    </location>
</feature>
<gene>
    <name evidence="3" type="ORF">LOTGIDRAFT_172258</name>
</gene>
<dbReference type="AlphaFoldDB" id="V4AE11"/>
<sequence length="1137" mass="125879">MEKSAISVVHIENMTHRFTVNLPRNQKMVNRISPAMPLSELFHKVCQEKNLNPANYQFQHTQQPGMRLDLGKMTVGDLKCNEVNFVNCAMMDSAQSMTDLNRSESARREQPTSYMPGAAEPKKKRGFLSFLKKDKKFKLNETEQRLEAQMHANSQQSSSKSGPRPLTPPAERRNAGNIDATQGVRPKSMFVSSKPSELENGHIGVSKETTLPRVPPRTGKKRQAPLPPQQNPTPAPQPQTVEVVIKDQNQESNKGERRVSKATEGKTGQDTITQRLHSRNSSDSSGYHELTLSGAESPEAGRVKSTFKTSIDTTSIESVDNNNDSGITDISSHNTKLSTNQMSAGDSQTLPSKSAIPKPPRQRSHSLERNQEQPTQIKPSAKKKRAPAPPQPSVSVKPLPTHEEAPSIIENTSQNDQPIREPESDITQLPEQVEISTSQNDVVDNIDGVTLNYDEDQDDASHDVLDVDMSHDDRDLSYNGQDMSHDEHDISNGMMAERASLCSEDIDNILVADPKPMRPCSFIAPPPPLEPPPDLIQDNEKKYVDKGVVVNDDNASLPSASVKGSPSSNPGYKNEMAMFVENMSNLTVGSDNGSTNQSGSVTPTMQDTEESETGSVINHQASASDPDTESYTESEVSTQSDLDRREQERQARLSSIFSNNTDQWEDTPSPPRLTEEPKKIGHAINQKLLSPDADNPINFDFTPPTEFQNDSVVTELRYDEPQMSTAQNKNNNSKNYASDEEEWTETVEEVVYHLGPKSSYTFGGALKNIPDTETKRELDSSRSTSTVSAFTLYQEPKSKISQRTTPVVKEEFVLTTNDLAKVNFVASPPMSNKTSKSSYLNGRPTGYSSNTHNLDKGNNSYQANIRSERSYSPDVVRDNSDRHSGSFSLPVMRETQHSPSPVNVFTSSSSLNMAAPRELTPSGWVVKSEPKEISSSYQYTEKSSDNLSPKHQVATSTYSRLLTPSGWQAAPSSDENSPSNSPSVSPSISDSIEESKVAQYEQLEEQLKQWQEQLKVNENILASQQFSAENQSLQAQMQSQIEMQKQMMEQLQKSMSALTKDIPANKHAPTPPPAPTPIPPPAPQPAFQLKKVSATNRPPPKRFEPQLDPREELMIAIRSFGGRNSLEKVAVQNTNWK</sequence>
<dbReference type="RefSeq" id="XP_009047086.1">
    <property type="nucleotide sequence ID" value="XM_009048838.1"/>
</dbReference>
<feature type="compositionally biased region" description="Basic and acidic residues" evidence="1">
    <location>
        <begin position="641"/>
        <end position="651"/>
    </location>
</feature>
<dbReference type="CTD" id="20242043"/>
<dbReference type="PANTHER" id="PTHR21557">
    <property type="entry name" value="CORDON-BLEU"/>
    <property type="match status" value="1"/>
</dbReference>